<evidence type="ECO:0000313" key="2">
    <source>
        <dbReference type="Proteomes" id="UP001148662"/>
    </source>
</evidence>
<gene>
    <name evidence="1" type="ORF">NM688_g5265</name>
</gene>
<proteinExistence type="predicted"/>
<dbReference type="Proteomes" id="UP001148662">
    <property type="component" value="Unassembled WGS sequence"/>
</dbReference>
<comment type="caution">
    <text evidence="1">The sequence shown here is derived from an EMBL/GenBank/DDBJ whole genome shotgun (WGS) entry which is preliminary data.</text>
</comment>
<accession>A0ACC1SY98</accession>
<name>A0ACC1SY98_9APHY</name>
<evidence type="ECO:0000313" key="1">
    <source>
        <dbReference type="EMBL" id="KAJ3548684.1"/>
    </source>
</evidence>
<sequence>MPPKRTNTSTSRRAGLKKRKVVAKQANSDKAGEVQHQTQSSSSDTVVGSQAGNNARSDTASSPRFAGKFDLYSTQLEFLKKVYLPEGETKPQFEAIYQEVLKYQAKDDWSIRIALNEGSPNTKAGEYGMFSCQDVTNPLSDEEISPIRIINGEAKTVDFGTSETAHASMMGRSPGYIAQLELDAKNSEKCDCGMIKSGNGTLKMHKVWEGQGEDGEQVELFEGYFFFRTENGPTLRRNGWGSSLPYSSPFWGVRARKNEKGEEIGIGIGRSTYKSTHSTVEDYEDGEDEDGGEDEDDG</sequence>
<reference evidence="1" key="1">
    <citation type="submission" date="2022-07" db="EMBL/GenBank/DDBJ databases">
        <title>Genome Sequence of Phlebia brevispora.</title>
        <authorList>
            <person name="Buettner E."/>
        </authorList>
    </citation>
    <scope>NUCLEOTIDE SEQUENCE</scope>
    <source>
        <strain evidence="1">MPL23</strain>
    </source>
</reference>
<organism evidence="1 2">
    <name type="scientific">Phlebia brevispora</name>
    <dbReference type="NCBI Taxonomy" id="194682"/>
    <lineage>
        <taxon>Eukaryota</taxon>
        <taxon>Fungi</taxon>
        <taxon>Dikarya</taxon>
        <taxon>Basidiomycota</taxon>
        <taxon>Agaricomycotina</taxon>
        <taxon>Agaricomycetes</taxon>
        <taxon>Polyporales</taxon>
        <taxon>Meruliaceae</taxon>
        <taxon>Phlebia</taxon>
    </lineage>
</organism>
<dbReference type="EMBL" id="JANHOG010000954">
    <property type="protein sequence ID" value="KAJ3548684.1"/>
    <property type="molecule type" value="Genomic_DNA"/>
</dbReference>
<protein>
    <submittedName>
        <fullName evidence="1">Uncharacterized protein</fullName>
    </submittedName>
</protein>
<keyword evidence="2" id="KW-1185">Reference proteome</keyword>